<sequence>MTSRYLNIPFLALIFSFCLFSCERDFEEFNTNGNALEEVSPVFQVGEITRDLHQSYSQSYNVGSEWQHQWARSYGDTRGYIYDNGQAHAWKESYAAYRDIVDLIGKVEPGTAEENPVIYSVALVAKVFHFHMLTDLYGDVPYTEAGQGASGLVKPGYTAQNEIYSDLFASLDEAIALLDGADNLTGLNDIDRLYAGEAEKWLRFANSLRLRMGMRVRYADPALAEREVGKALAEKLIEENEHNAKVFEFESQMFQKEKENMMHPSVFMVDFMAGDPRYDLYFGPNTKGEIIGYVNGSVETQGDFSRIGQGIAIKDRPDRIMGASEVAFLLAEAHLFGIGTANDTDKANEAYRKGIRTSMEFWGVEAGPIEEFLTKEKTTLSGTDEEKLEMVIMQKWADLIDNGVETYAEGRRTGYPVIAQRKDAGLFVLGDTDGVMPRKCKYPESEAFYNTENFQKMSAQHDFLTKVWWDKK</sequence>
<protein>
    <recommendedName>
        <fullName evidence="3">SusD/RagB family nutrient-binding outer membrane lipoprotein</fullName>
    </recommendedName>
</protein>
<dbReference type="InterPro" id="IPR041662">
    <property type="entry name" value="SusD-like_2"/>
</dbReference>
<dbReference type="Gene3D" id="1.25.40.390">
    <property type="match status" value="1"/>
</dbReference>
<reference evidence="1 2" key="1">
    <citation type="submission" date="2021-12" db="EMBL/GenBank/DDBJ databases">
        <title>Genome sequencing of bacteria with rrn-lacking chromosome and rrn-plasmid.</title>
        <authorList>
            <person name="Anda M."/>
            <person name="Iwasaki W."/>
        </authorList>
    </citation>
    <scope>NUCLEOTIDE SEQUENCE [LARGE SCALE GENOMIC DNA]</scope>
    <source>
        <strain evidence="1 2">DSM 100852</strain>
    </source>
</reference>
<accession>A0AAU9DAI9</accession>
<evidence type="ECO:0000313" key="1">
    <source>
        <dbReference type="EMBL" id="BDD09330.1"/>
    </source>
</evidence>
<dbReference type="Proteomes" id="UP001348817">
    <property type="component" value="Chromosome"/>
</dbReference>
<gene>
    <name evidence="1" type="ORF">FUAX_17620</name>
</gene>
<organism evidence="1 2">
    <name type="scientific">Fulvitalea axinellae</name>
    <dbReference type="NCBI Taxonomy" id="1182444"/>
    <lineage>
        <taxon>Bacteria</taxon>
        <taxon>Pseudomonadati</taxon>
        <taxon>Bacteroidota</taxon>
        <taxon>Cytophagia</taxon>
        <taxon>Cytophagales</taxon>
        <taxon>Persicobacteraceae</taxon>
        <taxon>Fulvitalea</taxon>
    </lineage>
</organism>
<proteinExistence type="predicted"/>
<dbReference type="InterPro" id="IPR011990">
    <property type="entry name" value="TPR-like_helical_dom_sf"/>
</dbReference>
<dbReference type="KEGG" id="fax:FUAX_17620"/>
<keyword evidence="2" id="KW-1185">Reference proteome</keyword>
<evidence type="ECO:0000313" key="2">
    <source>
        <dbReference type="Proteomes" id="UP001348817"/>
    </source>
</evidence>
<dbReference type="Pfam" id="PF12771">
    <property type="entry name" value="SusD-like_2"/>
    <property type="match status" value="1"/>
</dbReference>
<name>A0AAU9DAI9_9BACT</name>
<dbReference type="SUPFAM" id="SSF48452">
    <property type="entry name" value="TPR-like"/>
    <property type="match status" value="1"/>
</dbReference>
<dbReference type="EMBL" id="AP025314">
    <property type="protein sequence ID" value="BDD09330.1"/>
    <property type="molecule type" value="Genomic_DNA"/>
</dbReference>
<evidence type="ECO:0008006" key="3">
    <source>
        <dbReference type="Google" id="ProtNLM"/>
    </source>
</evidence>
<dbReference type="RefSeq" id="WP_338394540.1">
    <property type="nucleotide sequence ID" value="NZ_AP025314.1"/>
</dbReference>
<dbReference type="AlphaFoldDB" id="A0AAU9DAI9"/>